<dbReference type="PANTHER" id="PTHR34408:SF1">
    <property type="entry name" value="GLYCOSYL HYDROLASE FAMILY 19 DOMAIN-CONTAINING PROTEIN HI_1415"/>
    <property type="match status" value="1"/>
</dbReference>
<dbReference type="Gene3D" id="1.10.530.10">
    <property type="match status" value="1"/>
</dbReference>
<dbReference type="SMART" id="SM00047">
    <property type="entry name" value="LYZ2"/>
    <property type="match status" value="1"/>
</dbReference>
<sequence>MKKGLVIPLCLAVLSTPAFDKAVQAASPKGNNIHNSNVQAVKAETKYVNVDANSSLLLRTKPSTSATKLDGLKKGTAVLVYAVSDGWAKVKAGTKTGYVSAKYLSSTKPGRTAKTTSTTKTTTKYVNVDKGSHLLLRSKASISGSRLASLPRGEKVTVYSTSGSWAKVKAGNKTGYVHASYLVNKAPDSSAAKASPSSKTTTKYVNVDKGSHLLLRSKASTSGSRLASLPRGEKVTVYSSSGPWVKVKAGSKTGYVLASYLASADPDASTEKESTSNNHNSSDKTPVSTVTKYTTANLNLRKGASTSTGVIEVLDKGTAVKVYSENDGWAKVEIGGKTGYVSTKYLTSTAKKPNGKITTIHHPYDLSLDEFANIEMKVSPQTDTNKRYIRSDAIKLTSKTTGVVQHGSWNVRDGAGTKNHEVGETLKEGTKVTILSTVKGDEGYPWYQISYNKAWKKATNNEVKYYLNPANFISDPVRSLQFLKLTTTANLSAAEVNQKILAGKGILSGKASTFLTAAKQNGVNEIYLIAHALLETGNGTSQLANGVQYNGKTVYNMYGIGANDGNPIQNGAAYAYHQGWTTPEAAIIGGAKFINSNYLGVGQDTLYKMRWNPDSAATNGYASHQYATDIGWAY</sequence>
<feature type="region of interest" description="Disordered" evidence="1">
    <location>
        <begin position="267"/>
        <end position="289"/>
    </location>
</feature>
<gene>
    <name evidence="4" type="ORF">HMPREF3213_02812</name>
</gene>
<dbReference type="GO" id="GO:0004040">
    <property type="term" value="F:amidase activity"/>
    <property type="evidence" value="ECO:0007669"/>
    <property type="project" value="InterPro"/>
</dbReference>
<feature type="non-terminal residue" evidence="4">
    <location>
        <position position="634"/>
    </location>
</feature>
<dbReference type="PATRIC" id="fig|1398.22.peg.2812"/>
<dbReference type="Pfam" id="PF08239">
    <property type="entry name" value="SH3_3"/>
    <property type="match status" value="4"/>
</dbReference>
<reference evidence="5" key="1">
    <citation type="submission" date="2016-01" db="EMBL/GenBank/DDBJ databases">
        <authorList>
            <person name="Mitreva M."/>
            <person name="Pepin K.H."/>
            <person name="Mihindukulasuriya K.A."/>
            <person name="Fulton R."/>
            <person name="Fronick C."/>
            <person name="O'Laughlin M."/>
            <person name="Miner T."/>
            <person name="Herter B."/>
            <person name="Rosa B.A."/>
            <person name="Cordes M."/>
            <person name="Tomlinson C."/>
            <person name="Wollam A."/>
            <person name="Palsikar V.B."/>
            <person name="Mardis E.R."/>
            <person name="Wilson R.K."/>
        </authorList>
    </citation>
    <scope>NUCLEOTIDE SEQUENCE [LARGE SCALE GENOMIC DNA]</scope>
    <source>
        <strain evidence="5">GED7749B</strain>
    </source>
</reference>
<dbReference type="Pfam" id="PF01832">
    <property type="entry name" value="Glucosaminidase"/>
    <property type="match status" value="1"/>
</dbReference>
<evidence type="ECO:0000313" key="4">
    <source>
        <dbReference type="EMBL" id="KWZ79060.1"/>
    </source>
</evidence>
<dbReference type="SUPFAM" id="SSF50044">
    <property type="entry name" value="SH3-domain"/>
    <property type="match status" value="1"/>
</dbReference>
<organism evidence="4 5">
    <name type="scientific">Heyndrickxia coagulans</name>
    <name type="common">Weizmannia coagulans</name>
    <dbReference type="NCBI Taxonomy" id="1398"/>
    <lineage>
        <taxon>Bacteria</taxon>
        <taxon>Bacillati</taxon>
        <taxon>Bacillota</taxon>
        <taxon>Bacilli</taxon>
        <taxon>Bacillales</taxon>
        <taxon>Bacillaceae</taxon>
        <taxon>Heyndrickxia</taxon>
    </lineage>
</organism>
<dbReference type="InterPro" id="IPR036028">
    <property type="entry name" value="SH3-like_dom_sf"/>
</dbReference>
<proteinExistence type="predicted"/>
<comment type="caution">
    <text evidence="4">The sequence shown here is derived from an EMBL/GenBank/DDBJ whole genome shotgun (WGS) entry which is preliminary data.</text>
</comment>
<feature type="domain" description="SH3b" evidence="3">
    <location>
        <begin position="399"/>
        <end position="476"/>
    </location>
</feature>
<dbReference type="RefSeq" id="WP_081092975.1">
    <property type="nucleotide sequence ID" value="NZ_KQ955887.1"/>
</dbReference>
<dbReference type="PANTHER" id="PTHR34408">
    <property type="entry name" value="FAMILY PROTEIN, PUTATIVE-RELATED"/>
    <property type="match status" value="1"/>
</dbReference>
<feature type="domain" description="SH3b" evidence="3">
    <location>
        <begin position="200"/>
        <end position="265"/>
    </location>
</feature>
<dbReference type="SMART" id="SM00287">
    <property type="entry name" value="SH3b"/>
    <property type="match status" value="5"/>
</dbReference>
<dbReference type="InterPro" id="IPR002901">
    <property type="entry name" value="MGlyc_endo_b_GlcNAc-like_dom"/>
</dbReference>
<feature type="signal peptide" evidence="2">
    <location>
        <begin position="1"/>
        <end position="20"/>
    </location>
</feature>
<dbReference type="InterPro" id="IPR003646">
    <property type="entry name" value="SH3-like_bac-type"/>
</dbReference>
<feature type="domain" description="SH3b" evidence="3">
    <location>
        <begin position="285"/>
        <end position="350"/>
    </location>
</feature>
<feature type="chain" id="PRO_5039229284" evidence="2">
    <location>
        <begin position="21"/>
        <end position="634"/>
    </location>
</feature>
<dbReference type="Gene3D" id="2.30.30.40">
    <property type="entry name" value="SH3 Domains"/>
    <property type="match status" value="5"/>
</dbReference>
<feature type="domain" description="SH3b" evidence="3">
    <location>
        <begin position="43"/>
        <end position="108"/>
    </location>
</feature>
<dbReference type="PROSITE" id="PS51781">
    <property type="entry name" value="SH3B"/>
    <property type="match status" value="5"/>
</dbReference>
<protein>
    <submittedName>
        <fullName evidence="4">SH3 domain protein</fullName>
    </submittedName>
</protein>
<keyword evidence="2" id="KW-0732">Signal</keyword>
<evidence type="ECO:0000313" key="5">
    <source>
        <dbReference type="Proteomes" id="UP000070376"/>
    </source>
</evidence>
<evidence type="ECO:0000256" key="1">
    <source>
        <dbReference type="SAM" id="MobiDB-lite"/>
    </source>
</evidence>
<dbReference type="EMBL" id="LRPN01000123">
    <property type="protein sequence ID" value="KWZ79060.1"/>
    <property type="molecule type" value="Genomic_DNA"/>
</dbReference>
<evidence type="ECO:0000256" key="2">
    <source>
        <dbReference type="SAM" id="SignalP"/>
    </source>
</evidence>
<accession>A0A133KHW0</accession>
<name>A0A133KHW0_HEYCO</name>
<dbReference type="Proteomes" id="UP000070376">
    <property type="component" value="Unassembled WGS sequence"/>
</dbReference>
<feature type="domain" description="SH3b" evidence="3">
    <location>
        <begin position="121"/>
        <end position="186"/>
    </location>
</feature>
<evidence type="ECO:0000259" key="3">
    <source>
        <dbReference type="PROSITE" id="PS51781"/>
    </source>
</evidence>
<dbReference type="InterPro" id="IPR052354">
    <property type="entry name" value="Cell_Wall_Dynamics_Protein"/>
</dbReference>
<dbReference type="AlphaFoldDB" id="A0A133KHW0"/>
<feature type="compositionally biased region" description="Polar residues" evidence="1">
    <location>
        <begin position="275"/>
        <end position="289"/>
    </location>
</feature>